<dbReference type="InterPro" id="IPR040162">
    <property type="entry name" value="MGST1-like"/>
</dbReference>
<dbReference type="PANTHER" id="PTHR10689:SF6">
    <property type="entry name" value="MICROSOMAL GLUTATHIONE S-TRANSFERASE 1"/>
    <property type="match status" value="1"/>
</dbReference>
<keyword evidence="8" id="KW-1000">Mitochondrion outer membrane</keyword>
<keyword evidence="13 17" id="KW-0472">Membrane</keyword>
<proteinExistence type="inferred from homology"/>
<keyword evidence="7 17" id="KW-0812">Transmembrane</keyword>
<comment type="function">
    <text evidence="1">Conjugation of reduced glutathione to a wide number of exogenous and endogenous hydrophobic electrophiles.</text>
</comment>
<evidence type="ECO:0000313" key="19">
    <source>
        <dbReference type="Proteomes" id="UP000092461"/>
    </source>
</evidence>
<evidence type="ECO:0000256" key="6">
    <source>
        <dbReference type="ARBA" id="ARBA00022679"/>
    </source>
</evidence>
<evidence type="ECO:0000256" key="1">
    <source>
        <dbReference type="ARBA" id="ARBA00003701"/>
    </source>
</evidence>
<reference evidence="18" key="1">
    <citation type="submission" date="2020-05" db="UniProtKB">
        <authorList>
            <consortium name="EnsemblMetazoa"/>
        </authorList>
    </citation>
    <scope>IDENTIFICATION</scope>
    <source>
        <strain evidence="18">Jacobina</strain>
    </source>
</reference>
<evidence type="ECO:0000256" key="3">
    <source>
        <dbReference type="ARBA" id="ARBA00004477"/>
    </source>
</evidence>
<feature type="transmembrane region" description="Helical" evidence="17">
    <location>
        <begin position="73"/>
        <end position="92"/>
    </location>
</feature>
<keyword evidence="6" id="KW-0808">Transferase</keyword>
<dbReference type="SUPFAM" id="SSF161084">
    <property type="entry name" value="MAPEG domain-like"/>
    <property type="match status" value="1"/>
</dbReference>
<dbReference type="GO" id="GO:0005789">
    <property type="term" value="C:endoplasmic reticulum membrane"/>
    <property type="evidence" value="ECO:0007669"/>
    <property type="project" value="UniProtKB-SubCell"/>
</dbReference>
<keyword evidence="10 17" id="KW-1133">Transmembrane helix</keyword>
<dbReference type="VEuPathDB" id="VectorBase:LLONM1_010817"/>
<comment type="similarity">
    <text evidence="4">Belongs to the MAPEG family.</text>
</comment>
<dbReference type="PANTHER" id="PTHR10689">
    <property type="entry name" value="MICROSOMAL GLUTATHIONE S-TRANSFERASE 1"/>
    <property type="match status" value="1"/>
</dbReference>
<keyword evidence="12" id="KW-0496">Mitochondrion</keyword>
<evidence type="ECO:0000256" key="16">
    <source>
        <dbReference type="ARBA" id="ARBA00049385"/>
    </source>
</evidence>
<comment type="subcellular location">
    <subcellularLocation>
        <location evidence="3">Endoplasmic reticulum membrane</location>
        <topology evidence="3">Multi-pass membrane protein</topology>
    </subcellularLocation>
    <subcellularLocation>
        <location evidence="2">Mitochondrion outer membrane</location>
    </subcellularLocation>
</comment>
<evidence type="ECO:0000256" key="12">
    <source>
        <dbReference type="ARBA" id="ARBA00023128"/>
    </source>
</evidence>
<evidence type="ECO:0000256" key="4">
    <source>
        <dbReference type="ARBA" id="ARBA00010459"/>
    </source>
</evidence>
<dbReference type="InterPro" id="IPR023352">
    <property type="entry name" value="MAPEG-like_dom_sf"/>
</dbReference>
<dbReference type="GO" id="GO:0004364">
    <property type="term" value="F:glutathione transferase activity"/>
    <property type="evidence" value="ECO:0007669"/>
    <property type="project" value="UniProtKB-EC"/>
</dbReference>
<dbReference type="GO" id="GO:0005741">
    <property type="term" value="C:mitochondrial outer membrane"/>
    <property type="evidence" value="ECO:0007669"/>
    <property type="project" value="UniProtKB-SubCell"/>
</dbReference>
<evidence type="ECO:0000313" key="18">
    <source>
        <dbReference type="EnsemblMetazoa" id="LLOJ004345-PA"/>
    </source>
</evidence>
<dbReference type="Pfam" id="PF01124">
    <property type="entry name" value="MAPEG"/>
    <property type="match status" value="1"/>
</dbReference>
<keyword evidence="19" id="KW-1185">Reference proteome</keyword>
<keyword evidence="9" id="KW-0256">Endoplasmic reticulum</keyword>
<evidence type="ECO:0000256" key="2">
    <source>
        <dbReference type="ARBA" id="ARBA00004294"/>
    </source>
</evidence>
<dbReference type="Proteomes" id="UP000092461">
    <property type="component" value="Unassembled WGS sequence"/>
</dbReference>
<accession>A0A1B0EUG3</accession>
<name>A0A1B0EUG3_LUTLO</name>
<evidence type="ECO:0000256" key="14">
    <source>
        <dbReference type="ARBA" id="ARBA00038540"/>
    </source>
</evidence>
<evidence type="ECO:0000256" key="13">
    <source>
        <dbReference type="ARBA" id="ARBA00023136"/>
    </source>
</evidence>
<dbReference type="AlphaFoldDB" id="A0A1B0EUG3"/>
<evidence type="ECO:0000256" key="10">
    <source>
        <dbReference type="ARBA" id="ARBA00022989"/>
    </source>
</evidence>
<evidence type="ECO:0000256" key="9">
    <source>
        <dbReference type="ARBA" id="ARBA00022824"/>
    </source>
</evidence>
<dbReference type="EC" id="2.5.1.18" evidence="5"/>
<evidence type="ECO:0000256" key="8">
    <source>
        <dbReference type="ARBA" id="ARBA00022787"/>
    </source>
</evidence>
<comment type="catalytic activity">
    <reaction evidence="16">
        <text>RX + glutathione = an S-substituted glutathione + a halide anion + H(+)</text>
        <dbReference type="Rhea" id="RHEA:16437"/>
        <dbReference type="ChEBI" id="CHEBI:15378"/>
        <dbReference type="ChEBI" id="CHEBI:16042"/>
        <dbReference type="ChEBI" id="CHEBI:17792"/>
        <dbReference type="ChEBI" id="CHEBI:57925"/>
        <dbReference type="ChEBI" id="CHEBI:90779"/>
        <dbReference type="EC" id="2.5.1.18"/>
    </reaction>
    <physiologicalReaction direction="left-to-right" evidence="16">
        <dbReference type="Rhea" id="RHEA:16438"/>
    </physiologicalReaction>
</comment>
<sequence length="102" mass="11958">MEMKSDPQVERVRRAHLNDMENILPFLTIGLLYVLTNPNKVIASNLYRVAATARIIHTVVYALYPIRQPARAICFFTCYLIEIYMAIIHDYINWTKYTKYGT</sequence>
<evidence type="ECO:0000256" key="5">
    <source>
        <dbReference type="ARBA" id="ARBA00012452"/>
    </source>
</evidence>
<dbReference type="VEuPathDB" id="VectorBase:LLOJ004345"/>
<protein>
    <recommendedName>
        <fullName evidence="15">Microsomal glutathione S-transferase 1</fullName>
        <ecNumber evidence="5">2.5.1.18</ecNumber>
    </recommendedName>
</protein>
<dbReference type="EnsemblMetazoa" id="LLOJ004345-RA">
    <property type="protein sequence ID" value="LLOJ004345-PA"/>
    <property type="gene ID" value="LLOJ004345"/>
</dbReference>
<dbReference type="EMBL" id="AJWK01013647">
    <property type="status" value="NOT_ANNOTATED_CDS"/>
    <property type="molecule type" value="Genomic_DNA"/>
</dbReference>
<keyword evidence="11" id="KW-0007">Acetylation</keyword>
<dbReference type="InterPro" id="IPR001129">
    <property type="entry name" value="Membr-assoc_MAPEG"/>
</dbReference>
<evidence type="ECO:0000256" key="17">
    <source>
        <dbReference type="SAM" id="Phobius"/>
    </source>
</evidence>
<evidence type="ECO:0000256" key="15">
    <source>
        <dbReference type="ARBA" id="ARBA00039397"/>
    </source>
</evidence>
<evidence type="ECO:0000256" key="7">
    <source>
        <dbReference type="ARBA" id="ARBA00022692"/>
    </source>
</evidence>
<organism evidence="18 19">
    <name type="scientific">Lutzomyia longipalpis</name>
    <name type="common">Sand fly</name>
    <dbReference type="NCBI Taxonomy" id="7200"/>
    <lineage>
        <taxon>Eukaryota</taxon>
        <taxon>Metazoa</taxon>
        <taxon>Ecdysozoa</taxon>
        <taxon>Arthropoda</taxon>
        <taxon>Hexapoda</taxon>
        <taxon>Insecta</taxon>
        <taxon>Pterygota</taxon>
        <taxon>Neoptera</taxon>
        <taxon>Endopterygota</taxon>
        <taxon>Diptera</taxon>
        <taxon>Nematocera</taxon>
        <taxon>Psychodoidea</taxon>
        <taxon>Psychodidae</taxon>
        <taxon>Lutzomyia</taxon>
        <taxon>Lutzomyia</taxon>
    </lineage>
</organism>
<evidence type="ECO:0000256" key="11">
    <source>
        <dbReference type="ARBA" id="ARBA00022990"/>
    </source>
</evidence>
<comment type="subunit">
    <text evidence="14">Homotrimer; The trimer binds only one molecule of glutathione.</text>
</comment>
<dbReference type="Gene3D" id="1.20.120.550">
    <property type="entry name" value="Membrane associated eicosanoid/glutathione metabolism-like domain"/>
    <property type="match status" value="1"/>
</dbReference>